<evidence type="ECO:0000256" key="3">
    <source>
        <dbReference type="ARBA" id="ARBA00035643"/>
    </source>
</evidence>
<reference evidence="5" key="1">
    <citation type="journal article" date="2019" name="Int. J. Syst. Evol. Microbiol.">
        <title>The Global Catalogue of Microorganisms (GCM) 10K type strain sequencing project: providing services to taxonomists for standard genome sequencing and annotation.</title>
        <authorList>
            <consortium name="The Broad Institute Genomics Platform"/>
            <consortium name="The Broad Institute Genome Sequencing Center for Infectious Disease"/>
            <person name="Wu L."/>
            <person name="Ma J."/>
        </authorList>
    </citation>
    <scope>NUCLEOTIDE SEQUENCE [LARGE SCALE GENOMIC DNA]</scope>
    <source>
        <strain evidence="5">IBRC-M 10906</strain>
    </source>
</reference>
<keyword evidence="5" id="KW-1185">Reference proteome</keyword>
<dbReference type="PANTHER" id="PTHR36852">
    <property type="entry name" value="PROTEIN GVPL 2"/>
    <property type="match status" value="1"/>
</dbReference>
<comment type="caution">
    <text evidence="4">The sequence shown here is derived from an EMBL/GenBank/DDBJ whole genome shotgun (WGS) entry which is preliminary data.</text>
</comment>
<keyword evidence="1" id="KW-0304">Gas vesicle</keyword>
<dbReference type="EMBL" id="JBHUOF010000021">
    <property type="protein sequence ID" value="MFD2800734.1"/>
    <property type="molecule type" value="Genomic_DNA"/>
</dbReference>
<evidence type="ECO:0000256" key="2">
    <source>
        <dbReference type="ARBA" id="ARBA00035108"/>
    </source>
</evidence>
<evidence type="ECO:0000313" key="5">
    <source>
        <dbReference type="Proteomes" id="UP001597478"/>
    </source>
</evidence>
<dbReference type="InterPro" id="IPR009430">
    <property type="entry name" value="GvpL/GvpF"/>
</dbReference>
<evidence type="ECO:0000256" key="1">
    <source>
        <dbReference type="ARBA" id="ARBA00022987"/>
    </source>
</evidence>
<accession>A0ABW5WB88</accession>
<protein>
    <submittedName>
        <fullName evidence="4">GvpL/GvpF family gas vesicle protein</fullName>
    </submittedName>
</protein>
<comment type="similarity">
    <text evidence="3">Belongs to the gas vesicle GvpF/GvpL family.</text>
</comment>
<dbReference type="PANTHER" id="PTHR36852:SF1">
    <property type="entry name" value="PROTEIN GVPL 2"/>
    <property type="match status" value="1"/>
</dbReference>
<dbReference type="RefSeq" id="WP_377390454.1">
    <property type="nucleotide sequence ID" value="NZ_JBHSAN010000024.1"/>
</dbReference>
<sequence>MAADTSGTEGTTGTASAEHTEGIGRWLYVVARSLDHGVLEGLRGVAGEPVHAIENEDLVALVSPASLDEFGEEALHRNLEDLDWLAETARAHDDVVAAADRAAAAVVPLRLATVYLDDDRVRSLLAQRRADFAAALDLVAGRTEWGVKAYADPDELVAAAEPTAGSGGGAGTAYLLKRKAQLSARERAEQAAADHAGELHEALAALSVAARRHPPQDPKLSGRSGWMVLNGAYLVDDARGDEFARTVERLGADRAGVRLELTGPWPPYSFAGLEENAG</sequence>
<name>A0ABW5WB88_9PSEU</name>
<proteinExistence type="inferred from homology"/>
<gene>
    <name evidence="4" type="ORF">ACFS2C_15170</name>
</gene>
<comment type="subcellular location">
    <subcellularLocation>
        <location evidence="2">Gas vesicle</location>
    </subcellularLocation>
</comment>
<evidence type="ECO:0000313" key="4">
    <source>
        <dbReference type="EMBL" id="MFD2800734.1"/>
    </source>
</evidence>
<organism evidence="4 5">
    <name type="scientific">Prauserella oleivorans</name>
    <dbReference type="NCBI Taxonomy" id="1478153"/>
    <lineage>
        <taxon>Bacteria</taxon>
        <taxon>Bacillati</taxon>
        <taxon>Actinomycetota</taxon>
        <taxon>Actinomycetes</taxon>
        <taxon>Pseudonocardiales</taxon>
        <taxon>Pseudonocardiaceae</taxon>
        <taxon>Prauserella</taxon>
    </lineage>
</organism>
<dbReference type="Proteomes" id="UP001597478">
    <property type="component" value="Unassembled WGS sequence"/>
</dbReference>
<dbReference type="Pfam" id="PF06386">
    <property type="entry name" value="GvpL_GvpF"/>
    <property type="match status" value="1"/>
</dbReference>